<dbReference type="OrthoDB" id="18612at10239"/>
<keyword evidence="2" id="KW-1185">Reference proteome</keyword>
<reference evidence="1 2" key="1">
    <citation type="journal article" date="2016" name="Appl. Environ. Microbiol.">
        <title>Genomic Diversity of Phages Infecting Probiotic Strains of Lactobacillus paracasei.</title>
        <authorList>
            <person name="Mercanti D.J."/>
            <person name="Rousseau G.M."/>
            <person name="Capra M.L."/>
            <person name="Quiberoni A."/>
            <person name="Tremblay D.M."/>
            <person name="Labrie S.J."/>
            <person name="Moineau S."/>
        </authorList>
    </citation>
    <scope>NUCLEOTIDE SEQUENCE [LARGE SCALE GENOMIC DNA]</scope>
</reference>
<sequence length="137" mass="16439">MLEYYFFEVIEMKPINFRKSEPTIEELSDRIDAYNRRASELMKRNRPLTREDLTDVRELRKSLDSEYHEYNLSRNDFLHAGPGLYHRYYKWVQDTVQYTSGRLTSDLAVSFLSDVGSATIMWKVDKRFAETKKSHHF</sequence>
<organism evidence="1 2">
    <name type="scientific">Lactobacillus phage iLp84</name>
    <dbReference type="NCBI Taxonomy" id="1739610"/>
    <lineage>
        <taxon>Viruses</taxon>
        <taxon>Duplodnaviria</taxon>
        <taxon>Heunggongvirae</taxon>
        <taxon>Uroviricota</taxon>
        <taxon>Caudoviricetes</taxon>
        <taxon>Pleetrevirus</taxon>
        <taxon>Pleetrevirus iLp84</taxon>
    </lineage>
</organism>
<dbReference type="EMBL" id="KR905069">
    <property type="protein sequence ID" value="ALJ97889.1"/>
    <property type="molecule type" value="Genomic_DNA"/>
</dbReference>
<dbReference type="Proteomes" id="UP000202894">
    <property type="component" value="Segment"/>
</dbReference>
<dbReference type="RefSeq" id="YP_009197576.1">
    <property type="nucleotide sequence ID" value="NC_028783.1"/>
</dbReference>
<evidence type="ECO:0000313" key="2">
    <source>
        <dbReference type="Proteomes" id="UP000202894"/>
    </source>
</evidence>
<dbReference type="KEGG" id="vg:26624712"/>
<evidence type="ECO:0000313" key="1">
    <source>
        <dbReference type="EMBL" id="ALJ97889.1"/>
    </source>
</evidence>
<name>A0A0P0HRR1_9CAUD</name>
<dbReference type="GeneID" id="26624712"/>
<gene>
    <name evidence="1" type="ORF">iLp84_57</name>
</gene>
<protein>
    <submittedName>
        <fullName evidence="1">Uncharacterized protein</fullName>
    </submittedName>
</protein>
<accession>A0A0P0HRR1</accession>
<proteinExistence type="predicted"/>